<name>A0A3B9GXU5_9PROT</name>
<dbReference type="EMBL" id="DMAN01000167">
    <property type="protein sequence ID" value="HAE27036.1"/>
    <property type="molecule type" value="Genomic_DNA"/>
</dbReference>
<comment type="caution">
    <text evidence="1">The sequence shown here is derived from an EMBL/GenBank/DDBJ whole genome shotgun (WGS) entry which is preliminary data.</text>
</comment>
<reference evidence="1 2" key="1">
    <citation type="journal article" date="2018" name="Nat. Biotechnol.">
        <title>A standardized bacterial taxonomy based on genome phylogeny substantially revises the tree of life.</title>
        <authorList>
            <person name="Parks D.H."/>
            <person name="Chuvochina M."/>
            <person name="Waite D.W."/>
            <person name="Rinke C."/>
            <person name="Skarshewski A."/>
            <person name="Chaumeil P.A."/>
            <person name="Hugenholtz P."/>
        </authorList>
    </citation>
    <scope>NUCLEOTIDE SEQUENCE [LARGE SCALE GENOMIC DNA]</scope>
    <source>
        <strain evidence="1">UBA8733</strain>
    </source>
</reference>
<evidence type="ECO:0000313" key="1">
    <source>
        <dbReference type="EMBL" id="HAE27036.1"/>
    </source>
</evidence>
<accession>A0A3B9GXU5</accession>
<evidence type="ECO:0000313" key="2">
    <source>
        <dbReference type="Proteomes" id="UP000259610"/>
    </source>
</evidence>
<dbReference type="AlphaFoldDB" id="A0A3B9GXU5"/>
<proteinExistence type="predicted"/>
<sequence length="40" mass="4531">MAPYVEVSYLKAYDETVNFQRAAIGNDDDTVTMIGPRTMF</sequence>
<gene>
    <name evidence="1" type="ORF">DCG58_07745</name>
</gene>
<organism evidence="1 2">
    <name type="scientific">Hyphomonas adhaerens</name>
    <dbReference type="NCBI Taxonomy" id="81029"/>
    <lineage>
        <taxon>Bacteria</taxon>
        <taxon>Pseudomonadati</taxon>
        <taxon>Pseudomonadota</taxon>
        <taxon>Alphaproteobacteria</taxon>
        <taxon>Hyphomonadales</taxon>
        <taxon>Hyphomonadaceae</taxon>
        <taxon>Hyphomonas</taxon>
    </lineage>
</organism>
<dbReference type="Proteomes" id="UP000259610">
    <property type="component" value="Unassembled WGS sequence"/>
</dbReference>
<protein>
    <submittedName>
        <fullName evidence="1">Uncharacterized protein</fullName>
    </submittedName>
</protein>